<gene>
    <name evidence="2" type="ORF">EVAR_53754_1</name>
</gene>
<dbReference type="AlphaFoldDB" id="A0A4C1ZF34"/>
<accession>A0A4C1ZF34</accession>
<evidence type="ECO:0000256" key="1">
    <source>
        <dbReference type="SAM" id="MobiDB-lite"/>
    </source>
</evidence>
<proteinExistence type="predicted"/>
<dbReference type="EMBL" id="BGZK01001743">
    <property type="protein sequence ID" value="GBP85529.1"/>
    <property type="molecule type" value="Genomic_DNA"/>
</dbReference>
<evidence type="ECO:0000313" key="2">
    <source>
        <dbReference type="EMBL" id="GBP85529.1"/>
    </source>
</evidence>
<feature type="region of interest" description="Disordered" evidence="1">
    <location>
        <begin position="78"/>
        <end position="100"/>
    </location>
</feature>
<name>A0A4C1ZF34_EUMVA</name>
<dbReference type="Proteomes" id="UP000299102">
    <property type="component" value="Unassembled WGS sequence"/>
</dbReference>
<comment type="caution">
    <text evidence="2">The sequence shown here is derived from an EMBL/GenBank/DDBJ whole genome shotgun (WGS) entry which is preliminary data.</text>
</comment>
<organism evidence="2 3">
    <name type="scientific">Eumeta variegata</name>
    <name type="common">Bagworm moth</name>
    <name type="synonym">Eumeta japonica</name>
    <dbReference type="NCBI Taxonomy" id="151549"/>
    <lineage>
        <taxon>Eukaryota</taxon>
        <taxon>Metazoa</taxon>
        <taxon>Ecdysozoa</taxon>
        <taxon>Arthropoda</taxon>
        <taxon>Hexapoda</taxon>
        <taxon>Insecta</taxon>
        <taxon>Pterygota</taxon>
        <taxon>Neoptera</taxon>
        <taxon>Endopterygota</taxon>
        <taxon>Lepidoptera</taxon>
        <taxon>Glossata</taxon>
        <taxon>Ditrysia</taxon>
        <taxon>Tineoidea</taxon>
        <taxon>Psychidae</taxon>
        <taxon>Oiketicinae</taxon>
        <taxon>Eumeta</taxon>
    </lineage>
</organism>
<keyword evidence="3" id="KW-1185">Reference proteome</keyword>
<reference evidence="2 3" key="1">
    <citation type="journal article" date="2019" name="Commun. Biol.">
        <title>The bagworm genome reveals a unique fibroin gene that provides high tensile strength.</title>
        <authorList>
            <person name="Kono N."/>
            <person name="Nakamura H."/>
            <person name="Ohtoshi R."/>
            <person name="Tomita M."/>
            <person name="Numata K."/>
            <person name="Arakawa K."/>
        </authorList>
    </citation>
    <scope>NUCLEOTIDE SEQUENCE [LARGE SCALE GENOMIC DNA]</scope>
</reference>
<sequence>MLTIIQSVMVTIAGDSRSIPTLALKTCNTNYLYQLPEGIDHLNSHTHYKKRKNLSRRQKAPAHAALFSNLHKAFKRRDRRDIGPAWPSAAPRDDRGINNL</sequence>
<protein>
    <submittedName>
        <fullName evidence="2">Uncharacterized protein</fullName>
    </submittedName>
</protein>
<evidence type="ECO:0000313" key="3">
    <source>
        <dbReference type="Proteomes" id="UP000299102"/>
    </source>
</evidence>
<feature type="compositionally biased region" description="Basic and acidic residues" evidence="1">
    <location>
        <begin position="91"/>
        <end position="100"/>
    </location>
</feature>